<dbReference type="InterPro" id="IPR002881">
    <property type="entry name" value="DUF58"/>
</dbReference>
<gene>
    <name evidence="4" type="ORF">HLRTI_002204</name>
</gene>
<sequence length="630" mass="66784">MTSDESSTSELRLPHVGRLRGAIALLAVLGGIAIIVRPSLASDVALEYGIVPVLGVAVLAVALRYWIGLALTSIESATLPTVEGRASISVPGGAFDRTIADRRVSSITRLRAREAVLDRLRSVAEQLSGRDRTGPEGTSAGSDDAVDALFEDGAGLRERLRDARTGETAFQRQVRAAVAALADRHDGERPSIELDVTADEPVPTPTQPGLRATNRWRLLKPMGLTAVGIGAVFGSATLLLVGALVGGVAVVAAAGSAPSTSIRITRQVESTQPTPGEAVRVTIEVENVGNRFVPDLRVVDRVPEGLSVTAGSPRYGTALRPGATATYDYRVTSVRGRHEFGDAALSVRNFSGTLERVEDVSVAGDAAVTYDVRRAMERAVPVRDQTSRSVGRVVTDVGGSGVEFHSVRQYRTGDPLNRIDWSRAARGEGLATLQFREERSATVVVLVDARREAYVAPETDAPSAVDRSVLAAAEITSALLDSDDQVGLAALSPRQCWVSPGSGHAHLTRLQAALANADAFDPRPPEQAFKPAIRLPSIRKRLPGVAQLIVLSPVCDDELLTVVRQLQASGHSATVVSPDATGGVTPGRTLARIERDRRLSKLREAGVRVVDWDPADPLALALSAAARRWS</sequence>
<dbReference type="eggNOG" id="arCOG02742">
    <property type="taxonomic scope" value="Archaea"/>
</dbReference>
<reference evidence="4 5" key="2">
    <citation type="journal article" date="2013" name="PLoS ONE">
        <title>INDIGO - INtegrated Data Warehouse of MIcrobial GenOmes with Examples from the Red Sea Extremophiles.</title>
        <authorList>
            <person name="Alam I."/>
            <person name="Antunes A."/>
            <person name="Kamau A.A."/>
            <person name="Ba Alawi W."/>
            <person name="Kalkatawi M."/>
            <person name="Stingl U."/>
            <person name="Bajic V.B."/>
        </authorList>
    </citation>
    <scope>NUCLEOTIDE SEQUENCE [LARGE SCALE GENOMIC DNA]</scope>
    <source>
        <strain evidence="4 5">SARL4B</strain>
    </source>
</reference>
<dbReference type="InterPro" id="IPR001434">
    <property type="entry name" value="OmcB-like_DUF11"/>
</dbReference>
<dbReference type="OrthoDB" id="31512at2157"/>
<accession>U2E1D2</accession>
<feature type="domain" description="DUF11" evidence="2">
    <location>
        <begin position="262"/>
        <end position="318"/>
    </location>
</feature>
<feature type="domain" description="DUF58" evidence="3">
    <location>
        <begin position="406"/>
        <end position="560"/>
    </location>
</feature>
<evidence type="ECO:0000259" key="2">
    <source>
        <dbReference type="Pfam" id="PF01345"/>
    </source>
</evidence>
<evidence type="ECO:0000313" key="4">
    <source>
        <dbReference type="EMBL" id="ERJ05811.1"/>
    </source>
</evidence>
<keyword evidence="1" id="KW-1133">Transmembrane helix</keyword>
<dbReference type="EMBL" id="AFNT02000025">
    <property type="protein sequence ID" value="ERJ05811.1"/>
    <property type="molecule type" value="Genomic_DNA"/>
</dbReference>
<dbReference type="RefSeq" id="WP_008525941.1">
    <property type="nucleotide sequence ID" value="NC_021921.1"/>
</dbReference>
<feature type="transmembrane region" description="Helical" evidence="1">
    <location>
        <begin position="224"/>
        <end position="254"/>
    </location>
</feature>
<dbReference type="PATRIC" id="fig|1033806.13.peg.1945"/>
<reference evidence="4 5" key="1">
    <citation type="journal article" date="2011" name="J. Bacteriol.">
        <title>Genome sequence of Halorhabdus tiamatea, the first archaeon isolated from a deep-sea anoxic brine lake.</title>
        <authorList>
            <person name="Antunes A."/>
            <person name="Alam I."/>
            <person name="Bajic V.B."/>
            <person name="Stingl U."/>
        </authorList>
    </citation>
    <scope>NUCLEOTIDE SEQUENCE [LARGE SCALE GENOMIC DNA]</scope>
    <source>
        <strain evidence="4 5">SARL4B</strain>
    </source>
</reference>
<protein>
    <submittedName>
        <fullName evidence="4">Uncharacterized protein</fullName>
    </submittedName>
</protein>
<evidence type="ECO:0000256" key="1">
    <source>
        <dbReference type="SAM" id="Phobius"/>
    </source>
</evidence>
<keyword evidence="1" id="KW-0812">Transmembrane</keyword>
<dbReference type="GeneID" id="25120763"/>
<dbReference type="STRING" id="1033806.HTIA_2141"/>
<keyword evidence="1" id="KW-0472">Membrane</keyword>
<dbReference type="InterPro" id="IPR055693">
    <property type="entry name" value="DUF7269"/>
</dbReference>
<dbReference type="Proteomes" id="UP000003861">
    <property type="component" value="Unassembled WGS sequence"/>
</dbReference>
<dbReference type="Pfam" id="PF01882">
    <property type="entry name" value="DUF58"/>
    <property type="match status" value="1"/>
</dbReference>
<dbReference type="eggNOG" id="arCOG06437">
    <property type="taxonomic scope" value="Archaea"/>
</dbReference>
<comment type="caution">
    <text evidence="4">The sequence shown here is derived from an EMBL/GenBank/DDBJ whole genome shotgun (WGS) entry which is preliminary data.</text>
</comment>
<dbReference type="Pfam" id="PF01345">
    <property type="entry name" value="DUF11"/>
    <property type="match status" value="1"/>
</dbReference>
<name>U2E1D2_9EURY</name>
<organism evidence="4 5">
    <name type="scientific">Halorhabdus tiamatea SARL4B</name>
    <dbReference type="NCBI Taxonomy" id="1033806"/>
    <lineage>
        <taxon>Archaea</taxon>
        <taxon>Methanobacteriati</taxon>
        <taxon>Methanobacteriota</taxon>
        <taxon>Stenosarchaea group</taxon>
        <taxon>Halobacteria</taxon>
        <taxon>Halobacteriales</taxon>
        <taxon>Haloarculaceae</taxon>
        <taxon>Halorhabdus</taxon>
    </lineage>
</organism>
<evidence type="ECO:0000313" key="5">
    <source>
        <dbReference type="Proteomes" id="UP000003861"/>
    </source>
</evidence>
<evidence type="ECO:0000259" key="3">
    <source>
        <dbReference type="Pfam" id="PF01882"/>
    </source>
</evidence>
<dbReference type="PANTHER" id="PTHR33608:SF6">
    <property type="entry name" value="BLL2464 PROTEIN"/>
    <property type="match status" value="1"/>
</dbReference>
<dbReference type="PANTHER" id="PTHR33608">
    <property type="entry name" value="BLL2464 PROTEIN"/>
    <property type="match status" value="1"/>
</dbReference>
<feature type="transmembrane region" description="Helical" evidence="1">
    <location>
        <begin position="46"/>
        <end position="67"/>
    </location>
</feature>
<proteinExistence type="predicted"/>
<dbReference type="AlphaFoldDB" id="U2E1D2"/>
<dbReference type="Pfam" id="PF23933">
    <property type="entry name" value="DUF7269"/>
    <property type="match status" value="1"/>
</dbReference>
<feature type="transmembrane region" description="Helical" evidence="1">
    <location>
        <begin position="21"/>
        <end position="40"/>
    </location>
</feature>